<dbReference type="Gene3D" id="3.40.50.300">
    <property type="entry name" value="P-loop containing nucleotide triphosphate hydrolases"/>
    <property type="match status" value="1"/>
</dbReference>
<dbReference type="PANTHER" id="PTHR11017">
    <property type="entry name" value="LEUCINE-RICH REPEAT-CONTAINING PROTEIN"/>
    <property type="match status" value="1"/>
</dbReference>
<keyword evidence="2" id="KW-0677">Repeat</keyword>
<reference evidence="6" key="1">
    <citation type="submission" date="2023-03" db="EMBL/GenBank/DDBJ databases">
        <title>Chromosome-scale reference genome and RAD-based genetic map of yellow starthistle (Centaurea solstitialis) reveal putative structural variation and QTLs associated with invader traits.</title>
        <authorList>
            <person name="Reatini B."/>
            <person name="Cang F.A."/>
            <person name="Jiang Q."/>
            <person name="Mckibben M.T.W."/>
            <person name="Barker M.S."/>
            <person name="Rieseberg L.H."/>
            <person name="Dlugosch K.M."/>
        </authorList>
    </citation>
    <scope>NUCLEOTIDE SEQUENCE</scope>
    <source>
        <strain evidence="6">CAN-66</strain>
        <tissue evidence="6">Leaf</tissue>
    </source>
</reference>
<dbReference type="PANTHER" id="PTHR11017:SF544">
    <property type="entry name" value="ADP-RIBOSYL CYCLASE_CYCLIC ADP-RIBOSE HYDROLASE"/>
    <property type="match status" value="1"/>
</dbReference>
<proteinExistence type="predicted"/>
<evidence type="ECO:0000256" key="4">
    <source>
        <dbReference type="ARBA" id="ARBA00023027"/>
    </source>
</evidence>
<dbReference type="GO" id="GO:0007165">
    <property type="term" value="P:signal transduction"/>
    <property type="evidence" value="ECO:0007669"/>
    <property type="project" value="InterPro"/>
</dbReference>
<dbReference type="InterPro" id="IPR042197">
    <property type="entry name" value="Apaf_helical"/>
</dbReference>
<dbReference type="SUPFAM" id="SSF52200">
    <property type="entry name" value="Toll/Interleukin receptor TIR domain"/>
    <property type="match status" value="1"/>
</dbReference>
<keyword evidence="4" id="KW-0520">NAD</keyword>
<evidence type="ECO:0000256" key="3">
    <source>
        <dbReference type="ARBA" id="ARBA00022821"/>
    </source>
</evidence>
<gene>
    <name evidence="6" type="ORF">OSB04_015384</name>
</gene>
<dbReference type="EMBL" id="JARYMX010000004">
    <property type="protein sequence ID" value="KAJ9551339.1"/>
    <property type="molecule type" value="Genomic_DNA"/>
</dbReference>
<accession>A0AA38SYX5</accession>
<dbReference type="InterPro" id="IPR027417">
    <property type="entry name" value="P-loop_NTPase"/>
</dbReference>
<dbReference type="InterPro" id="IPR002182">
    <property type="entry name" value="NB-ARC"/>
</dbReference>
<dbReference type="SUPFAM" id="SSF52058">
    <property type="entry name" value="L domain-like"/>
    <property type="match status" value="4"/>
</dbReference>
<dbReference type="PROSITE" id="PS50104">
    <property type="entry name" value="TIR"/>
    <property type="match status" value="1"/>
</dbReference>
<sequence length="1682" mass="192619">MASTLQQENDQKALTFVQQEYLLSKNKSDKKKEEKTVVNLPSVKFSFSQDVDLKKLFSRDSMAASSTSFVQRSFKYDVFLSFRGEDTRNTFIGHLYNALQHKSILTYKDDERIQKGEKISDELMKSIKDSRFHIIVFSKNYASSSWCLEELVQIIECQKTVEQTAYPVFYDVEPSEVRKQSGEFGEVFAKHEKEEAVGKWRKALEEAAGLAGWELKNTVDGNEAKFIQKIVEEISLELRSNNFSIDEKLVGMEARIRDVVSALEIGLDDVRMIGIKGMGGAGKTTLARAVFDHISFMFEGSSFVENVRENSNPNFSGLKKLQKQVLKDVLNDRGIKISNVHDGKKMIKKMMCCRKVLVVIDDVDHIEQLKALAGELNWFNEGSRIIITTRDEQVLVAYRVLVAYQVLILDVNLLSHHEAICLFSRYAFGRESPIQGYIEPAGQVVGYAAGLPLTITVLGSFLCGKNELEWEDAIRRLKTIPLKDTLDKLEISYIGLEEEHKEIFLDIACILKGWHKEVAIRALESCGFFARIGLRVLEQKSLITISRYGELSMHDHIEEMGKNIVRRFHPNEPKRHNRLWIDEEIKDILADNQGTNEAIRCIKLLASERNLEIVMKGLGNMKQLRLLHVLDKDSLKKNRKIDEDADCFHNDWKLDEGRDYFPNTLRWLSWEGYPFRSLPKSFQANNLVALEMGFSNIVQLWEYTDRKVLNKLRFLDLKYSKLKNLDLGLTPNLERLSLIGCSDYVELHMLVECPKLIYLDLGASTLMTLDLRGTPNIEKLDLYKCVDLVELHIPVECLNLLSININGSKLRTLDLRRTPNIEKLHLDECVDLEELYIPFECLKIVSIYINVSKLRSLDLQGTQNIEKLHLYKCVELVELYIPVECLKLVSIYINGSKLRTLDFRGTSNIEKLDLCMCVDLVELYIPVECLNLVSIYINGSKLRTLDLRGTPNIEKLDLRKCVELVELYIPVECLNLLSININGSKLRTLDLRRTPNIEKLHLDECVDLEELYIPFECLKLVSIYINVPKLRTLDLQGTSNIKDLDLYKCVNLVELHIPVECLKLVSINIYDSKLRTLDLRGAPNIEKLDLYLCVELVELHIPVKCLQLVSINIYGSKLRTLDFRGTPNIEKLNLHKCVDLVELHIPVECLYLLSININGSKLRTLDLQGTPNIEKLDLYQCVDLVELHIPVKCLQLVSINIDGSKLKTLDLRGTSNIEKLDLYKCVDLVELHIPAECLKLVSINISGSKLRTLDLRGTPNIEKLHLHKCFDLVELDIPVECLKLVSIYINGSKLRTLDLRGTPNIVELDLQGCNDLVEHHIPVECLKLLSINILGSKLRTLDLRGTPNIVELDLYKCVDLVELHIHDECLKLESINIMGAKLRTFILGRTPKLKVLSLIECYHLLELQANEGCLKELDHLDLSNSVRFKSFLFRKPFDLVEVGCVSELHLIAESIDMCPLHLGNNFPKFRFECFYAEHGPSLIGNLEKLISFGLCACTNLERFSRSICGLQCLTKLRLEGSIPEAPKDLDQLECLKELYLLSTKITHLPGSICFLKHLKCLELNHCWILEKLPEDLGRLECLEKLILLECVLLRDIPDSICKMKRLRYFHLKYCFAVEKLPEEFNRLTCLEELNIEGTGITQLPQSIFMLKGLRIIAYIRLLLLCGFTSEIQLSEDESFCYI</sequence>
<organism evidence="6 7">
    <name type="scientific">Centaurea solstitialis</name>
    <name type="common">yellow star-thistle</name>
    <dbReference type="NCBI Taxonomy" id="347529"/>
    <lineage>
        <taxon>Eukaryota</taxon>
        <taxon>Viridiplantae</taxon>
        <taxon>Streptophyta</taxon>
        <taxon>Embryophyta</taxon>
        <taxon>Tracheophyta</taxon>
        <taxon>Spermatophyta</taxon>
        <taxon>Magnoliopsida</taxon>
        <taxon>eudicotyledons</taxon>
        <taxon>Gunneridae</taxon>
        <taxon>Pentapetalae</taxon>
        <taxon>asterids</taxon>
        <taxon>campanulids</taxon>
        <taxon>Asterales</taxon>
        <taxon>Asteraceae</taxon>
        <taxon>Carduoideae</taxon>
        <taxon>Cardueae</taxon>
        <taxon>Centaureinae</taxon>
        <taxon>Centaurea</taxon>
    </lineage>
</organism>
<comment type="caution">
    <text evidence="6">The sequence shown here is derived from an EMBL/GenBank/DDBJ whole genome shotgun (WGS) entry which is preliminary data.</text>
</comment>
<dbReference type="InterPro" id="IPR036390">
    <property type="entry name" value="WH_DNA-bd_sf"/>
</dbReference>
<evidence type="ECO:0000313" key="6">
    <source>
        <dbReference type="EMBL" id="KAJ9551339.1"/>
    </source>
</evidence>
<keyword evidence="7" id="KW-1185">Reference proteome</keyword>
<dbReference type="SMART" id="SM00255">
    <property type="entry name" value="TIR"/>
    <property type="match status" value="1"/>
</dbReference>
<evidence type="ECO:0000256" key="2">
    <source>
        <dbReference type="ARBA" id="ARBA00022737"/>
    </source>
</evidence>
<dbReference type="InterPro" id="IPR035897">
    <property type="entry name" value="Toll_tir_struct_dom_sf"/>
</dbReference>
<evidence type="ECO:0000313" key="7">
    <source>
        <dbReference type="Proteomes" id="UP001172457"/>
    </source>
</evidence>
<dbReference type="GO" id="GO:0006952">
    <property type="term" value="P:defense response"/>
    <property type="evidence" value="ECO:0007669"/>
    <property type="project" value="UniProtKB-KW"/>
</dbReference>
<dbReference type="Pfam" id="PF23282">
    <property type="entry name" value="WHD_ROQ1"/>
    <property type="match status" value="1"/>
</dbReference>
<dbReference type="Pfam" id="PF00931">
    <property type="entry name" value="NB-ARC"/>
    <property type="match status" value="1"/>
</dbReference>
<keyword evidence="1" id="KW-0433">Leucine-rich repeat</keyword>
<feature type="domain" description="TIR" evidence="5">
    <location>
        <begin position="74"/>
        <end position="238"/>
    </location>
</feature>
<dbReference type="InterPro" id="IPR058192">
    <property type="entry name" value="WHD_ROQ1-like"/>
</dbReference>
<dbReference type="InterPro" id="IPR044974">
    <property type="entry name" value="Disease_R_plants"/>
</dbReference>
<protein>
    <recommendedName>
        <fullName evidence="5">TIR domain-containing protein</fullName>
    </recommendedName>
</protein>
<keyword evidence="3" id="KW-0611">Plant defense</keyword>
<dbReference type="SUPFAM" id="SSF52540">
    <property type="entry name" value="P-loop containing nucleoside triphosphate hydrolases"/>
    <property type="match status" value="1"/>
</dbReference>
<dbReference type="Proteomes" id="UP001172457">
    <property type="component" value="Chromosome 4"/>
</dbReference>
<dbReference type="PRINTS" id="PR00364">
    <property type="entry name" value="DISEASERSIST"/>
</dbReference>
<evidence type="ECO:0000259" key="5">
    <source>
        <dbReference type="PROSITE" id="PS50104"/>
    </source>
</evidence>
<dbReference type="GO" id="GO:0043531">
    <property type="term" value="F:ADP binding"/>
    <property type="evidence" value="ECO:0007669"/>
    <property type="project" value="InterPro"/>
</dbReference>
<dbReference type="Pfam" id="PF01582">
    <property type="entry name" value="TIR"/>
    <property type="match status" value="1"/>
</dbReference>
<dbReference type="Gene3D" id="3.40.50.10140">
    <property type="entry name" value="Toll/interleukin-1 receptor homology (TIR) domain"/>
    <property type="match status" value="1"/>
</dbReference>
<dbReference type="Gene3D" id="1.10.8.430">
    <property type="entry name" value="Helical domain of apoptotic protease-activating factors"/>
    <property type="match status" value="1"/>
</dbReference>
<dbReference type="Gene3D" id="3.80.10.10">
    <property type="entry name" value="Ribonuclease Inhibitor"/>
    <property type="match status" value="4"/>
</dbReference>
<evidence type="ECO:0000256" key="1">
    <source>
        <dbReference type="ARBA" id="ARBA00022614"/>
    </source>
</evidence>
<dbReference type="FunFam" id="3.40.50.10140:FF:000007">
    <property type="entry name" value="Disease resistance protein (TIR-NBS-LRR class)"/>
    <property type="match status" value="1"/>
</dbReference>
<name>A0AA38SYX5_9ASTR</name>
<dbReference type="SUPFAM" id="SSF46785">
    <property type="entry name" value="Winged helix' DNA-binding domain"/>
    <property type="match status" value="1"/>
</dbReference>
<dbReference type="InterPro" id="IPR000157">
    <property type="entry name" value="TIR_dom"/>
</dbReference>
<dbReference type="InterPro" id="IPR032675">
    <property type="entry name" value="LRR_dom_sf"/>
</dbReference>